<accession>A0ABN0UP99</accession>
<feature type="domain" description="Thioesterase TesA-like" evidence="1">
    <location>
        <begin position="23"/>
        <end position="231"/>
    </location>
</feature>
<dbReference type="SUPFAM" id="SSF53474">
    <property type="entry name" value="alpha/beta-Hydrolases"/>
    <property type="match status" value="1"/>
</dbReference>
<reference evidence="2 3" key="1">
    <citation type="journal article" date="2019" name="Int. J. Syst. Evol. Microbiol.">
        <title>The Global Catalogue of Microorganisms (GCM) 10K type strain sequencing project: providing services to taxonomists for standard genome sequencing and annotation.</title>
        <authorList>
            <consortium name="The Broad Institute Genomics Platform"/>
            <consortium name="The Broad Institute Genome Sequencing Center for Infectious Disease"/>
            <person name="Wu L."/>
            <person name="Ma J."/>
        </authorList>
    </citation>
    <scope>NUCLEOTIDE SEQUENCE [LARGE SCALE GENOMIC DNA]</scope>
    <source>
        <strain evidence="2 3">JCM 3380</strain>
    </source>
</reference>
<name>A0ABN0UP99_9PSEU</name>
<evidence type="ECO:0000259" key="1">
    <source>
        <dbReference type="SMART" id="SM00824"/>
    </source>
</evidence>
<dbReference type="RefSeq" id="WP_343938658.1">
    <property type="nucleotide sequence ID" value="NZ_BAAABU010000025.1"/>
</dbReference>
<dbReference type="InterPro" id="IPR020802">
    <property type="entry name" value="TesA-like"/>
</dbReference>
<dbReference type="Proteomes" id="UP001500416">
    <property type="component" value="Unassembled WGS sequence"/>
</dbReference>
<dbReference type="InterPro" id="IPR001031">
    <property type="entry name" value="Thioesterase"/>
</dbReference>
<protein>
    <recommendedName>
        <fullName evidence="1">Thioesterase TesA-like domain-containing protein</fullName>
    </recommendedName>
</protein>
<dbReference type="Gene3D" id="3.40.50.1820">
    <property type="entry name" value="alpha/beta hydrolase"/>
    <property type="match status" value="1"/>
</dbReference>
<dbReference type="InterPro" id="IPR029058">
    <property type="entry name" value="AB_hydrolase_fold"/>
</dbReference>
<evidence type="ECO:0000313" key="2">
    <source>
        <dbReference type="EMBL" id="GAA0257103.1"/>
    </source>
</evidence>
<dbReference type="EMBL" id="BAAABU010000025">
    <property type="protein sequence ID" value="GAA0257103.1"/>
    <property type="molecule type" value="Genomic_DNA"/>
</dbReference>
<comment type="caution">
    <text evidence="2">The sequence shown here is derived from an EMBL/GenBank/DDBJ whole genome shotgun (WGS) entry which is preliminary data.</text>
</comment>
<dbReference type="Pfam" id="PF00975">
    <property type="entry name" value="Thioesterase"/>
    <property type="match status" value="1"/>
</dbReference>
<gene>
    <name evidence="2" type="ORF">GCM10010492_67550</name>
</gene>
<proteinExistence type="predicted"/>
<dbReference type="SMART" id="SM00824">
    <property type="entry name" value="PKS_TE"/>
    <property type="match status" value="1"/>
</dbReference>
<sequence length="238" mass="25312">MSAGTLPGRLIPFVRRKDRPVCVMVPGAGGGLGPYLRLASFLGDTHNVYAVRSTGLLPGEEPEESIPGMAATVLATLDDAGIVPDLVFGWSQGGVVAWEVCADLAARGATPDLVVVDSSPEPWLSTVERDGAIRDVIVAQLGARPAPDTVDRLVRTFDAHVRALSAHRVERPYAGRVLLLLCADEGVPPAEAQRWRSLAGRLDRGTLRASHFEVFDPEHLPELTDAIGAFLGRGKGGR</sequence>
<evidence type="ECO:0000313" key="3">
    <source>
        <dbReference type="Proteomes" id="UP001500416"/>
    </source>
</evidence>
<keyword evidence="3" id="KW-1185">Reference proteome</keyword>
<organism evidence="2 3">
    <name type="scientific">Saccharothrix mutabilis subsp. mutabilis</name>
    <dbReference type="NCBI Taxonomy" id="66855"/>
    <lineage>
        <taxon>Bacteria</taxon>
        <taxon>Bacillati</taxon>
        <taxon>Actinomycetota</taxon>
        <taxon>Actinomycetes</taxon>
        <taxon>Pseudonocardiales</taxon>
        <taxon>Pseudonocardiaceae</taxon>
        <taxon>Saccharothrix</taxon>
    </lineage>
</organism>